<evidence type="ECO:0000259" key="6">
    <source>
        <dbReference type="PROSITE" id="PS00028"/>
    </source>
</evidence>
<evidence type="ECO:0000313" key="7">
    <source>
        <dbReference type="EMBL" id="GBN42154.1"/>
    </source>
</evidence>
<dbReference type="CDD" id="cd20908">
    <property type="entry name" value="SUF4-like"/>
    <property type="match status" value="1"/>
</dbReference>
<dbReference type="Proteomes" id="UP000499080">
    <property type="component" value="Unassembled WGS sequence"/>
</dbReference>
<accession>A0A4Y2NT24</accession>
<feature type="domain" description="C2H2-type" evidence="6">
    <location>
        <begin position="13"/>
        <end position="34"/>
    </location>
</feature>
<keyword evidence="5" id="KW-0539">Nucleus</keyword>
<keyword evidence="2" id="KW-0479">Metal-binding</keyword>
<dbReference type="PANTHER" id="PTHR23215:SF0">
    <property type="entry name" value="BUB3-INTERACTING AND GLEBS MOTIF-CONTAINING PROTEIN ZNF207"/>
    <property type="match status" value="1"/>
</dbReference>
<keyword evidence="3" id="KW-0863">Zinc-finger</keyword>
<dbReference type="GO" id="GO:0005634">
    <property type="term" value="C:nucleus"/>
    <property type="evidence" value="ECO:0007669"/>
    <property type="project" value="UniProtKB-SubCell"/>
</dbReference>
<proteinExistence type="predicted"/>
<sequence>MGRKRKKPSKPWCWYCNREFVDEKILIQHQKAKHFRCHLCKRKLYTGPGLAIHCMQVHKQTIDNVPNALPNRNNIETEIYGMEGIPPGDIKEHERQGSSKVSVDICRNVAQIIRCTDNRKSLIGTGANLEQLSEPGHCWKIFHPNAL</sequence>
<reference evidence="7 8" key="1">
    <citation type="journal article" date="2019" name="Sci. Rep.">
        <title>Orb-weaving spider Araneus ventricosus genome elucidates the spidroin gene catalogue.</title>
        <authorList>
            <person name="Kono N."/>
            <person name="Nakamura H."/>
            <person name="Ohtoshi R."/>
            <person name="Moran D.A.P."/>
            <person name="Shinohara A."/>
            <person name="Yoshida Y."/>
            <person name="Fujiwara M."/>
            <person name="Mori M."/>
            <person name="Tomita M."/>
            <person name="Arakawa K."/>
        </authorList>
    </citation>
    <scope>NUCLEOTIDE SEQUENCE [LARGE SCALE GENOMIC DNA]</scope>
</reference>
<evidence type="ECO:0000256" key="3">
    <source>
        <dbReference type="ARBA" id="ARBA00022771"/>
    </source>
</evidence>
<comment type="caution">
    <text evidence="7">The sequence shown here is derived from an EMBL/GenBank/DDBJ whole genome shotgun (WGS) entry which is preliminary data.</text>
</comment>
<comment type="subcellular location">
    <subcellularLocation>
        <location evidence="1">Nucleus</location>
    </subcellularLocation>
</comment>
<dbReference type="PANTHER" id="PTHR23215">
    <property type="entry name" value="ZINC FINGER PROTEIN 207"/>
    <property type="match status" value="1"/>
</dbReference>
<dbReference type="PROSITE" id="PS00028">
    <property type="entry name" value="ZINC_FINGER_C2H2_1"/>
    <property type="match status" value="2"/>
</dbReference>
<dbReference type="InterPro" id="IPR013087">
    <property type="entry name" value="Znf_C2H2_type"/>
</dbReference>
<keyword evidence="8" id="KW-1185">Reference proteome</keyword>
<evidence type="ECO:0000256" key="5">
    <source>
        <dbReference type="ARBA" id="ARBA00023242"/>
    </source>
</evidence>
<protein>
    <submittedName>
        <fullName evidence="7">BUB3-interacting and GLEBS motif-containing protein ZNF207</fullName>
    </submittedName>
</protein>
<dbReference type="GO" id="GO:0008270">
    <property type="term" value="F:zinc ion binding"/>
    <property type="evidence" value="ECO:0007669"/>
    <property type="project" value="UniProtKB-KW"/>
</dbReference>
<dbReference type="OrthoDB" id="1306014at2759"/>
<keyword evidence="4" id="KW-0862">Zinc</keyword>
<name>A0A4Y2NT24_ARAVE</name>
<evidence type="ECO:0000256" key="2">
    <source>
        <dbReference type="ARBA" id="ARBA00022723"/>
    </source>
</evidence>
<feature type="domain" description="C2H2-type" evidence="6">
    <location>
        <begin position="37"/>
        <end position="58"/>
    </location>
</feature>
<dbReference type="EMBL" id="BGPR01009769">
    <property type="protein sequence ID" value="GBN42154.1"/>
    <property type="molecule type" value="Genomic_DNA"/>
</dbReference>
<evidence type="ECO:0000256" key="4">
    <source>
        <dbReference type="ARBA" id="ARBA00022833"/>
    </source>
</evidence>
<organism evidence="7 8">
    <name type="scientific">Araneus ventricosus</name>
    <name type="common">Orbweaver spider</name>
    <name type="synonym">Epeira ventricosa</name>
    <dbReference type="NCBI Taxonomy" id="182803"/>
    <lineage>
        <taxon>Eukaryota</taxon>
        <taxon>Metazoa</taxon>
        <taxon>Ecdysozoa</taxon>
        <taxon>Arthropoda</taxon>
        <taxon>Chelicerata</taxon>
        <taxon>Arachnida</taxon>
        <taxon>Araneae</taxon>
        <taxon>Araneomorphae</taxon>
        <taxon>Entelegynae</taxon>
        <taxon>Araneoidea</taxon>
        <taxon>Araneidae</taxon>
        <taxon>Araneus</taxon>
    </lineage>
</organism>
<dbReference type="AlphaFoldDB" id="A0A4Y2NT24"/>
<gene>
    <name evidence="7" type="primary">znf207_1</name>
    <name evidence="7" type="ORF">AVEN_144413_1</name>
</gene>
<evidence type="ECO:0000313" key="8">
    <source>
        <dbReference type="Proteomes" id="UP000499080"/>
    </source>
</evidence>
<evidence type="ECO:0000256" key="1">
    <source>
        <dbReference type="ARBA" id="ARBA00004123"/>
    </source>
</evidence>
<dbReference type="SMART" id="SM00355">
    <property type="entry name" value="ZnF_C2H2"/>
    <property type="match status" value="2"/>
</dbReference>